<reference evidence="2 3" key="1">
    <citation type="journal article" date="2021" name="Sci. Rep.">
        <title>The distribution of antibiotic resistance genes in chicken gut microbiota commensals.</title>
        <authorList>
            <person name="Juricova H."/>
            <person name="Matiasovicova J."/>
            <person name="Kubasova T."/>
            <person name="Cejkova D."/>
            <person name="Rychlik I."/>
        </authorList>
    </citation>
    <scope>NUCLEOTIDE SEQUENCE [LARGE SCALE GENOMIC DNA]</scope>
    <source>
        <strain evidence="2 3">An411</strain>
    </source>
</reference>
<keyword evidence="3" id="KW-1185">Reference proteome</keyword>
<evidence type="ECO:0000313" key="2">
    <source>
        <dbReference type="EMBL" id="MBM6851001.1"/>
    </source>
</evidence>
<sequence length="468" mass="53011">MRNTKREWMPLYGFLDRKRVTDHLSDMAAGGWMLDHLSSWSWRYRRTEPKRLRFAVTFFAGAGRFSPTPAEGLDTFQDYCAQAGWHTAASLDQVQVFYNEDPDAVPIETDPAAELENIRRSVGKPMVRSYLALLLICLLEVAQQCWQLLRDPVDTLANANGLLSYTAYLPLLVLILASLVSYRRWLRRASAAAEAGLPLPDLRSARGLSVLVIVWSVLLIVGVFASLSRSAGMVLLTMGMLLFLALTCFLADTARKSLQHLRCPPWANVLVMAGICVAMFVGGMAGLFALVMHNAGTGWLEDRPPAETYTYHGMTWSVYHDPIPLRVEDLVEVDYDRWSTEADVDRSPLAAHGEYRQDARLGDGDLPELRYEIVTVQNSFLYDLCKWDFIQWVERDNDQLPEEDWDVYQPVDPAPWGAEEVLQRYRSGEPVNQFLLCWPGRMAEVDLPWDWDLTAGQMALIGETLREA</sequence>
<keyword evidence="1" id="KW-0472">Membrane</keyword>
<dbReference type="RefSeq" id="WP_204803551.1">
    <property type="nucleotide sequence ID" value="NZ_JACSNX010000005.1"/>
</dbReference>
<accession>A0ABS2FV99</accession>
<evidence type="ECO:0000256" key="1">
    <source>
        <dbReference type="SAM" id="Phobius"/>
    </source>
</evidence>
<keyword evidence="1" id="KW-1133">Transmembrane helix</keyword>
<dbReference type="Pfam" id="PF11193">
    <property type="entry name" value="DUF2812"/>
    <property type="match status" value="1"/>
</dbReference>
<evidence type="ECO:0000313" key="3">
    <source>
        <dbReference type="Proteomes" id="UP000719500"/>
    </source>
</evidence>
<feature type="transmembrane region" description="Helical" evidence="1">
    <location>
        <begin position="129"/>
        <end position="149"/>
    </location>
</feature>
<feature type="transmembrane region" description="Helical" evidence="1">
    <location>
        <begin position="161"/>
        <end position="182"/>
    </location>
</feature>
<protein>
    <submittedName>
        <fullName evidence="2">DUF2812 domain-containing protein</fullName>
    </submittedName>
</protein>
<name>A0ABS2FV99_9FIRM</name>
<dbReference type="InterPro" id="IPR021359">
    <property type="entry name" value="DUF2812"/>
</dbReference>
<dbReference type="Proteomes" id="UP000719500">
    <property type="component" value="Unassembled WGS sequence"/>
</dbReference>
<organism evidence="2 3">
    <name type="scientific">Oscillibacter valericigenes</name>
    <dbReference type="NCBI Taxonomy" id="351091"/>
    <lineage>
        <taxon>Bacteria</taxon>
        <taxon>Bacillati</taxon>
        <taxon>Bacillota</taxon>
        <taxon>Clostridia</taxon>
        <taxon>Eubacteriales</taxon>
        <taxon>Oscillospiraceae</taxon>
        <taxon>Oscillibacter</taxon>
    </lineage>
</organism>
<comment type="caution">
    <text evidence="2">The sequence shown here is derived from an EMBL/GenBank/DDBJ whole genome shotgun (WGS) entry which is preliminary data.</text>
</comment>
<feature type="transmembrane region" description="Helical" evidence="1">
    <location>
        <begin position="233"/>
        <end position="254"/>
    </location>
</feature>
<proteinExistence type="predicted"/>
<gene>
    <name evidence="2" type="ORF">H9X91_06050</name>
</gene>
<keyword evidence="1" id="KW-0812">Transmembrane</keyword>
<dbReference type="EMBL" id="JACSNX010000005">
    <property type="protein sequence ID" value="MBM6851001.1"/>
    <property type="molecule type" value="Genomic_DNA"/>
</dbReference>
<feature type="transmembrane region" description="Helical" evidence="1">
    <location>
        <begin position="266"/>
        <end position="292"/>
    </location>
</feature>
<feature type="transmembrane region" description="Helical" evidence="1">
    <location>
        <begin position="208"/>
        <end position="227"/>
    </location>
</feature>